<proteinExistence type="predicted"/>
<gene>
    <name evidence="1" type="ORF">SanaruYs_31710</name>
</gene>
<dbReference type="Proteomes" id="UP000288227">
    <property type="component" value="Unassembled WGS sequence"/>
</dbReference>
<comment type="caution">
    <text evidence="1">The sequence shown here is derived from an EMBL/GenBank/DDBJ whole genome shotgun (WGS) entry which is preliminary data.</text>
</comment>
<evidence type="ECO:0000313" key="1">
    <source>
        <dbReference type="EMBL" id="GCC52931.1"/>
    </source>
</evidence>
<name>A0A401UDC7_9BACT</name>
<dbReference type="OrthoDB" id="724176at2"/>
<reference evidence="1 2" key="1">
    <citation type="submission" date="2018-11" db="EMBL/GenBank/DDBJ databases">
        <title>Chryseotalea sanarue gen. nov., sp., nov., a member of the family Cytophagaceae, isolated from a brackish lake in Hamamatsu Japan.</title>
        <authorList>
            <person name="Maejima Y."/>
            <person name="Iino T."/>
            <person name="Muraguchi Y."/>
            <person name="Fukuda K."/>
            <person name="Ohkuma M."/>
            <person name="Moriuchi R."/>
            <person name="Dohra H."/>
            <person name="Kimbara K."/>
            <person name="Shintani M."/>
        </authorList>
    </citation>
    <scope>NUCLEOTIDE SEQUENCE [LARGE SCALE GENOMIC DNA]</scope>
    <source>
        <strain evidence="1 2">Ys</strain>
    </source>
</reference>
<keyword evidence="2" id="KW-1185">Reference proteome</keyword>
<sequence length="80" mass="9131">MKKIYEYIIGSFFCNGLNGEYTKCTDTDCNSIEFLLLDENLKIRQSKSSYIGKLPKRTIGTPAVAHLLFDMLAQRMSNCK</sequence>
<protein>
    <submittedName>
        <fullName evidence="1">Uncharacterized protein</fullName>
    </submittedName>
</protein>
<organism evidence="1 2">
    <name type="scientific">Chryseotalea sanaruensis</name>
    <dbReference type="NCBI Taxonomy" id="2482724"/>
    <lineage>
        <taxon>Bacteria</taxon>
        <taxon>Pseudomonadati</taxon>
        <taxon>Bacteroidota</taxon>
        <taxon>Cytophagia</taxon>
        <taxon>Cytophagales</taxon>
        <taxon>Chryseotaleaceae</taxon>
        <taxon>Chryseotalea</taxon>
    </lineage>
</organism>
<evidence type="ECO:0000313" key="2">
    <source>
        <dbReference type="Proteomes" id="UP000288227"/>
    </source>
</evidence>
<dbReference type="EMBL" id="BHXQ01000006">
    <property type="protein sequence ID" value="GCC52931.1"/>
    <property type="molecule type" value="Genomic_DNA"/>
</dbReference>
<dbReference type="AlphaFoldDB" id="A0A401UDC7"/>
<accession>A0A401UDC7</accession>